<dbReference type="RefSeq" id="WP_126308801.1">
    <property type="nucleotide sequence ID" value="NZ_AP018449.1"/>
</dbReference>
<comment type="similarity">
    <text evidence="10 11">Belongs to the TonB-dependent receptor family.</text>
</comment>
<dbReference type="Pfam" id="PF07715">
    <property type="entry name" value="Plug"/>
    <property type="match status" value="1"/>
</dbReference>
<dbReference type="GO" id="GO:0044718">
    <property type="term" value="P:siderophore transmembrane transport"/>
    <property type="evidence" value="ECO:0007669"/>
    <property type="project" value="TreeGrafter"/>
</dbReference>
<dbReference type="AlphaFoldDB" id="A0A348AL81"/>
<dbReference type="InterPro" id="IPR039426">
    <property type="entry name" value="TonB-dep_rcpt-like"/>
</dbReference>
<reference evidence="15 16" key="1">
    <citation type="journal article" date="2018" name="Int. J. Syst. Evol. Microbiol.">
        <title>Methylomusa anaerophila gen. nov., sp. nov., an anaerobic methanol-utilizing bacterium isolated from a microbial fuel cell.</title>
        <authorList>
            <person name="Amano N."/>
            <person name="Yamamuro A."/>
            <person name="Miyahara M."/>
            <person name="Kouzuma A."/>
            <person name="Abe T."/>
            <person name="Watanabe K."/>
        </authorList>
    </citation>
    <scope>NUCLEOTIDE SEQUENCE [LARGE SCALE GENOMIC DNA]</scope>
    <source>
        <strain evidence="15 16">MMFC1</strain>
    </source>
</reference>
<evidence type="ECO:0000256" key="7">
    <source>
        <dbReference type="ARBA" id="ARBA00023136"/>
    </source>
</evidence>
<dbReference type="GO" id="GO:0015344">
    <property type="term" value="F:siderophore uptake transmembrane transporter activity"/>
    <property type="evidence" value="ECO:0007669"/>
    <property type="project" value="TreeGrafter"/>
</dbReference>
<dbReference type="InterPro" id="IPR036942">
    <property type="entry name" value="Beta-barrel_TonB_sf"/>
</dbReference>
<evidence type="ECO:0000256" key="11">
    <source>
        <dbReference type="RuleBase" id="RU003357"/>
    </source>
</evidence>
<feature type="signal peptide" evidence="12">
    <location>
        <begin position="1"/>
        <end position="23"/>
    </location>
</feature>
<dbReference type="SUPFAM" id="SSF56935">
    <property type="entry name" value="Porins"/>
    <property type="match status" value="1"/>
</dbReference>
<keyword evidence="5 12" id="KW-0732">Signal</keyword>
<keyword evidence="6 11" id="KW-0798">TonB box</keyword>
<keyword evidence="9 10" id="KW-0998">Cell outer membrane</keyword>
<keyword evidence="2 10" id="KW-0813">Transport</keyword>
<evidence type="ECO:0000256" key="4">
    <source>
        <dbReference type="ARBA" id="ARBA00022692"/>
    </source>
</evidence>
<name>A0A348AL81_9FIRM</name>
<feature type="domain" description="TonB-dependent receptor plug" evidence="14">
    <location>
        <begin position="60"/>
        <end position="168"/>
    </location>
</feature>
<evidence type="ECO:0000256" key="10">
    <source>
        <dbReference type="PROSITE-ProRule" id="PRU01360"/>
    </source>
</evidence>
<evidence type="ECO:0000256" key="3">
    <source>
        <dbReference type="ARBA" id="ARBA00022452"/>
    </source>
</evidence>
<dbReference type="GO" id="GO:0009279">
    <property type="term" value="C:cell outer membrane"/>
    <property type="evidence" value="ECO:0007669"/>
    <property type="project" value="UniProtKB-SubCell"/>
</dbReference>
<evidence type="ECO:0000256" key="5">
    <source>
        <dbReference type="ARBA" id="ARBA00022729"/>
    </source>
</evidence>
<dbReference type="CDD" id="cd01347">
    <property type="entry name" value="ligand_gated_channel"/>
    <property type="match status" value="1"/>
</dbReference>
<feature type="domain" description="TonB-dependent receptor-like beta-barrel" evidence="13">
    <location>
        <begin position="217"/>
        <end position="617"/>
    </location>
</feature>
<evidence type="ECO:0000313" key="16">
    <source>
        <dbReference type="Proteomes" id="UP000276437"/>
    </source>
</evidence>
<organism evidence="15 16">
    <name type="scientific">Methylomusa anaerophila</name>
    <dbReference type="NCBI Taxonomy" id="1930071"/>
    <lineage>
        <taxon>Bacteria</taxon>
        <taxon>Bacillati</taxon>
        <taxon>Bacillota</taxon>
        <taxon>Negativicutes</taxon>
        <taxon>Selenomonadales</taxon>
        <taxon>Sporomusaceae</taxon>
        <taxon>Methylomusa</taxon>
    </lineage>
</organism>
<dbReference type="Gene3D" id="2.40.170.20">
    <property type="entry name" value="TonB-dependent receptor, beta-barrel domain"/>
    <property type="match status" value="1"/>
</dbReference>
<evidence type="ECO:0000256" key="6">
    <source>
        <dbReference type="ARBA" id="ARBA00023077"/>
    </source>
</evidence>
<sequence length="652" mass="74144">MKQARLRLTNKRKAMLCAMVSSALVLGMTGISYGEGEKQQDYSFDQVVVTATKTPVKEFEAKANISVVTREEIEKNHYADVSEALRHVQGVTILNYSASGENYSSNGLYINGAANVVYLIDGVRANTNGSTYSKAPIGEFVNMDAIERIEVLKGSASTLYGSDAQGGVINIITRKPKDGESINKLGVEYGSYGKEQYNFTHSGSKDGVYWSIDAQKRLMGDFKDGRGNPVINDINSMALNFKIGKDFDENSHLTLRYQTYRADYQRPDGGSFTTVRDYGEKDNNSFSLIYDRKISEKLTNTFSLFRNQNRLRDNCRVPTMWLMDLETVGFSDQLTYKAGGHTLTGGVDYYQDKVKDYYSAYYAGSVFNVETYQDKVLSNRAVFIQDEWELSKRWNLTWGIRFDHHSEYGNHSTPSLVLGYNQDDRTNYYVSYKEFFVAPNQYQIFSQIGSKDLQPEEGNTVEFGVNHKFDDTFAGSFNIYKQKAENIIGYRYLASAPYYQYYNTGKEDSRGWGVRLTKDFTKNFRVNVGYTYIYIDPASATANANRNGFLPRGTWNIGLDYERDKFNTVLNGRGIVDREGGYGKATVAEFKNFWVWDLAVNYKASDTVRVFAKVNNIFDKFYAEQGTDGNPSQTYWYSAPGRNYQIGMQYSF</sequence>
<dbReference type="PROSITE" id="PS52016">
    <property type="entry name" value="TONB_DEPENDENT_REC_3"/>
    <property type="match status" value="1"/>
</dbReference>
<gene>
    <name evidence="15" type="primary">cirA_4</name>
    <name evidence="15" type="ORF">MAMMFC1_02514</name>
</gene>
<keyword evidence="7 10" id="KW-0472">Membrane</keyword>
<dbReference type="PROSITE" id="PS01156">
    <property type="entry name" value="TONB_DEPENDENT_REC_2"/>
    <property type="match status" value="1"/>
</dbReference>
<evidence type="ECO:0000256" key="8">
    <source>
        <dbReference type="ARBA" id="ARBA00023170"/>
    </source>
</evidence>
<comment type="subcellular location">
    <subcellularLocation>
        <location evidence="1 10">Cell outer membrane</location>
        <topology evidence="1 10">Multi-pass membrane protein</topology>
    </subcellularLocation>
</comment>
<dbReference type="InterPro" id="IPR012910">
    <property type="entry name" value="Plug_dom"/>
</dbReference>
<dbReference type="Proteomes" id="UP000276437">
    <property type="component" value="Chromosome"/>
</dbReference>
<evidence type="ECO:0000256" key="12">
    <source>
        <dbReference type="SAM" id="SignalP"/>
    </source>
</evidence>
<dbReference type="InterPro" id="IPR037066">
    <property type="entry name" value="Plug_dom_sf"/>
</dbReference>
<evidence type="ECO:0000256" key="2">
    <source>
        <dbReference type="ARBA" id="ARBA00022448"/>
    </source>
</evidence>
<dbReference type="OrthoDB" id="337377at2"/>
<accession>A0A348AL81</accession>
<evidence type="ECO:0000256" key="9">
    <source>
        <dbReference type="ARBA" id="ARBA00023237"/>
    </source>
</evidence>
<dbReference type="InterPro" id="IPR000531">
    <property type="entry name" value="Beta-barrel_TonB"/>
</dbReference>
<dbReference type="Pfam" id="PF00593">
    <property type="entry name" value="TonB_dep_Rec_b-barrel"/>
    <property type="match status" value="1"/>
</dbReference>
<feature type="chain" id="PRO_5038596090" evidence="12">
    <location>
        <begin position="24"/>
        <end position="652"/>
    </location>
</feature>
<evidence type="ECO:0000259" key="13">
    <source>
        <dbReference type="Pfam" id="PF00593"/>
    </source>
</evidence>
<keyword evidence="4 10" id="KW-0812">Transmembrane</keyword>
<dbReference type="KEGG" id="mana:MAMMFC1_02514"/>
<evidence type="ECO:0000313" key="15">
    <source>
        <dbReference type="EMBL" id="BBB91829.1"/>
    </source>
</evidence>
<evidence type="ECO:0000259" key="14">
    <source>
        <dbReference type="Pfam" id="PF07715"/>
    </source>
</evidence>
<keyword evidence="16" id="KW-1185">Reference proteome</keyword>
<evidence type="ECO:0000256" key="1">
    <source>
        <dbReference type="ARBA" id="ARBA00004571"/>
    </source>
</evidence>
<dbReference type="EMBL" id="AP018449">
    <property type="protein sequence ID" value="BBB91829.1"/>
    <property type="molecule type" value="Genomic_DNA"/>
</dbReference>
<dbReference type="PANTHER" id="PTHR30069">
    <property type="entry name" value="TONB-DEPENDENT OUTER MEMBRANE RECEPTOR"/>
    <property type="match status" value="1"/>
</dbReference>
<keyword evidence="8 15" id="KW-0675">Receptor</keyword>
<dbReference type="PANTHER" id="PTHR30069:SF29">
    <property type="entry name" value="HEMOGLOBIN AND HEMOGLOBIN-HAPTOGLOBIN-BINDING PROTEIN 1-RELATED"/>
    <property type="match status" value="1"/>
</dbReference>
<proteinExistence type="inferred from homology"/>
<dbReference type="Gene3D" id="2.170.130.10">
    <property type="entry name" value="TonB-dependent receptor, plug domain"/>
    <property type="match status" value="1"/>
</dbReference>
<protein>
    <submittedName>
        <fullName evidence="15">Colicin I receptor</fullName>
    </submittedName>
</protein>
<dbReference type="InterPro" id="IPR010917">
    <property type="entry name" value="TonB_rcpt_CS"/>
</dbReference>
<keyword evidence="3 10" id="KW-1134">Transmembrane beta strand</keyword>